<feature type="transmembrane region" description="Helical" evidence="2">
    <location>
        <begin position="94"/>
        <end position="116"/>
    </location>
</feature>
<keyword evidence="2" id="KW-1133">Transmembrane helix</keyword>
<dbReference type="Proteomes" id="UP000503330">
    <property type="component" value="Chromosome"/>
</dbReference>
<dbReference type="Pfam" id="PF09335">
    <property type="entry name" value="VTT_dom"/>
    <property type="match status" value="1"/>
</dbReference>
<dbReference type="RefSeq" id="WP_002608983.1">
    <property type="nucleotide sequence ID" value="NZ_AP025565.1"/>
</dbReference>
<dbReference type="EMBL" id="JAKTMA010000052">
    <property type="protein sequence ID" value="MCR0235141.1"/>
    <property type="molecule type" value="Genomic_DNA"/>
</dbReference>
<evidence type="ECO:0000313" key="5">
    <source>
        <dbReference type="EMBL" id="MCR0235141.1"/>
    </source>
</evidence>
<feature type="transmembrane region" description="Helical" evidence="2">
    <location>
        <begin position="15"/>
        <end position="39"/>
    </location>
</feature>
<feature type="transmembrane region" description="Helical" evidence="2">
    <location>
        <begin position="157"/>
        <end position="174"/>
    </location>
</feature>
<dbReference type="Proteomes" id="UP000030008">
    <property type="component" value="Unassembled WGS sequence"/>
</dbReference>
<sequence>MNVQDFFIVWQDIGLILYSVLKAFLPLPSLEVILVPLVLHSPQKWLLYSLEGAVGTCIGGAIGYGIARILGKKVLYNIAAKEDVEHGEELMDRYGLLAVFIGGITPIPDFLLAYLAGFTSMRLLPFLLCDGFARLLRSLLVTLSLRYLGTVMNVDAFGTWFSLAIMLWLVWKWWKSRKKIQAQTTSRK</sequence>
<protein>
    <submittedName>
        <fullName evidence="6">DedA family protein</fullName>
    </submittedName>
    <submittedName>
        <fullName evidence="5">VTT domain-containing protein</fullName>
    </submittedName>
</protein>
<dbReference type="GO" id="GO:0005886">
    <property type="term" value="C:plasma membrane"/>
    <property type="evidence" value="ECO:0007669"/>
    <property type="project" value="TreeGrafter"/>
</dbReference>
<evidence type="ECO:0000259" key="3">
    <source>
        <dbReference type="Pfam" id="PF09335"/>
    </source>
</evidence>
<dbReference type="InterPro" id="IPR051311">
    <property type="entry name" value="DedA_domain"/>
</dbReference>
<reference evidence="5" key="4">
    <citation type="journal article" date="2022" name="Clin. Infect. Dis.">
        <title>Association between Clostridium innocuum and antibiotic-associated diarrhea in adults and children: A cross-sectional study and comparative genomics analysis.</title>
        <authorList>
            <person name="Cherny K.E."/>
            <person name="Muscat E.B."/>
            <person name="Balaji A."/>
            <person name="Mukherjee J."/>
            <person name="Ozer E.A."/>
            <person name="Angarone M.P."/>
            <person name="Hauser A.R."/>
            <person name="Sichel J.S."/>
            <person name="Amponsah E."/>
            <person name="Kociolek L.K."/>
        </authorList>
    </citation>
    <scope>NUCLEOTIDE SEQUENCE</scope>
    <source>
        <strain evidence="5">NU1-AC-029v</strain>
    </source>
</reference>
<dbReference type="Proteomes" id="UP001203972">
    <property type="component" value="Unassembled WGS sequence"/>
</dbReference>
<reference evidence="4 8" key="1">
    <citation type="submission" date="2014-08" db="EMBL/GenBank/DDBJ databases">
        <title>Clostridium innocuum, an unnegligible vancomycin-resistant pathogen causing extra-intestinal infections.</title>
        <authorList>
            <person name="Feng Y."/>
            <person name="Chiu C.-H."/>
        </authorList>
    </citation>
    <scope>NUCLEOTIDE SEQUENCE [LARGE SCALE GENOMIC DNA]</scope>
    <source>
        <strain evidence="4 8">AN88</strain>
    </source>
</reference>
<dbReference type="PANTHER" id="PTHR42709">
    <property type="entry name" value="ALKALINE PHOSPHATASE LIKE PROTEIN"/>
    <property type="match status" value="1"/>
</dbReference>
<name>A0A099I6N0_CLOIN</name>
<dbReference type="EMBL" id="WWTN01000003">
    <property type="protein sequence ID" value="MZH54630.1"/>
    <property type="molecule type" value="Genomic_DNA"/>
</dbReference>
<evidence type="ECO:0000313" key="7">
    <source>
        <dbReference type="EMBL" id="QJA02753.1"/>
    </source>
</evidence>
<evidence type="ECO:0000313" key="6">
    <source>
        <dbReference type="EMBL" id="MZH54630.1"/>
    </source>
</evidence>
<evidence type="ECO:0000313" key="9">
    <source>
        <dbReference type="Proteomes" id="UP000503330"/>
    </source>
</evidence>
<dbReference type="PANTHER" id="PTHR42709:SF11">
    <property type="entry name" value="DEDA FAMILY PROTEIN"/>
    <property type="match status" value="1"/>
</dbReference>
<comment type="similarity">
    <text evidence="1">Belongs to the DedA family.</text>
</comment>
<dbReference type="Proteomes" id="UP000604383">
    <property type="component" value="Unassembled WGS sequence"/>
</dbReference>
<feature type="transmembrane region" description="Helical" evidence="2">
    <location>
        <begin position="46"/>
        <end position="67"/>
    </location>
</feature>
<dbReference type="InterPro" id="IPR032816">
    <property type="entry name" value="VTT_dom"/>
</dbReference>
<dbReference type="AlphaFoldDB" id="A0A099I6N0"/>
<keyword evidence="2" id="KW-0472">Membrane</keyword>
<proteinExistence type="inferred from homology"/>
<evidence type="ECO:0000313" key="4">
    <source>
        <dbReference type="EMBL" id="KGJ53629.1"/>
    </source>
</evidence>
<keyword evidence="2" id="KW-0812">Transmembrane</keyword>
<reference evidence="6" key="2">
    <citation type="journal article" date="2019" name="Nat. Med.">
        <title>A library of human gut bacterial isolates paired with longitudinal multiomics data enables mechanistic microbiome research.</title>
        <authorList>
            <person name="Poyet M."/>
            <person name="Groussin M."/>
            <person name="Gibbons S.M."/>
            <person name="Avila-Pacheco J."/>
            <person name="Jiang X."/>
            <person name="Kearney S.M."/>
            <person name="Perrotta A.R."/>
            <person name="Berdy B."/>
            <person name="Zhao S."/>
            <person name="Lieberman T.D."/>
            <person name="Swanson P.K."/>
            <person name="Smith M."/>
            <person name="Roesemann S."/>
            <person name="Alexander J.E."/>
            <person name="Rich S.A."/>
            <person name="Livny J."/>
            <person name="Vlamakis H."/>
            <person name="Clish C."/>
            <person name="Bullock K."/>
            <person name="Deik A."/>
            <person name="Scott J."/>
            <person name="Pierce K.A."/>
            <person name="Xavier R.J."/>
            <person name="Alm E.J."/>
        </authorList>
    </citation>
    <scope>NUCLEOTIDE SEQUENCE</scope>
    <source>
        <strain evidence="6">BIOML-A12</strain>
    </source>
</reference>
<dbReference type="EMBL" id="CP048838">
    <property type="protein sequence ID" value="QJA02753.1"/>
    <property type="molecule type" value="Genomic_DNA"/>
</dbReference>
<reference evidence="7 9" key="3">
    <citation type="submission" date="2020-02" db="EMBL/GenBank/DDBJ databases">
        <authorList>
            <person name="Kociolek L.K."/>
            <person name="Ozer E.A."/>
        </authorList>
    </citation>
    <scope>NUCLEOTIDE SEQUENCE [LARGE SCALE GENOMIC DNA]</scope>
    <source>
        <strain evidence="7 9">ATCC 14501</strain>
    </source>
</reference>
<evidence type="ECO:0000256" key="1">
    <source>
        <dbReference type="ARBA" id="ARBA00010792"/>
    </source>
</evidence>
<accession>A0A099I6N0</accession>
<dbReference type="GeneID" id="61925881"/>
<evidence type="ECO:0000313" key="8">
    <source>
        <dbReference type="Proteomes" id="UP000030008"/>
    </source>
</evidence>
<organism evidence="4 8">
    <name type="scientific">Clostridium innocuum</name>
    <dbReference type="NCBI Taxonomy" id="1522"/>
    <lineage>
        <taxon>Bacteria</taxon>
        <taxon>Bacillati</taxon>
        <taxon>Bacillota</taxon>
        <taxon>Clostridia</taxon>
        <taxon>Eubacteriales</taxon>
        <taxon>Clostridiaceae</taxon>
        <taxon>Clostridium</taxon>
    </lineage>
</organism>
<evidence type="ECO:0000256" key="2">
    <source>
        <dbReference type="SAM" id="Phobius"/>
    </source>
</evidence>
<feature type="domain" description="VTT" evidence="3">
    <location>
        <begin position="49"/>
        <end position="144"/>
    </location>
</feature>
<gene>
    <name evidence="4" type="ORF">CIAN88_07530</name>
    <name evidence="7" type="ORF">G4D54_10050</name>
    <name evidence="6" type="ORF">GT664_02400</name>
    <name evidence="5" type="ORF">MKC95_20450</name>
</gene>
<dbReference type="EMBL" id="JQIF01000035">
    <property type="protein sequence ID" value="KGJ53629.1"/>
    <property type="molecule type" value="Genomic_DNA"/>
</dbReference>